<protein>
    <recommendedName>
        <fullName evidence="3 7">Nicotinate phosphoribosyltransferase</fullName>
        <shortName evidence="7">NAPRTase</shortName>
        <ecNumber evidence="3 7">6.3.4.21</ecNumber>
    </recommendedName>
</protein>
<evidence type="ECO:0000256" key="8">
    <source>
        <dbReference type="RuleBase" id="RU003838"/>
    </source>
</evidence>
<evidence type="ECO:0000256" key="7">
    <source>
        <dbReference type="HAMAP-Rule" id="MF_00570"/>
    </source>
</evidence>
<dbReference type="GO" id="GO:0005829">
    <property type="term" value="C:cytosol"/>
    <property type="evidence" value="ECO:0007669"/>
    <property type="project" value="TreeGrafter"/>
</dbReference>
<evidence type="ECO:0000259" key="10">
    <source>
        <dbReference type="Pfam" id="PF17767"/>
    </source>
</evidence>
<dbReference type="InterPro" id="IPR040727">
    <property type="entry name" value="NAPRTase_N"/>
</dbReference>
<comment type="catalytic activity">
    <reaction evidence="7 8">
        <text>5-phospho-alpha-D-ribose 1-diphosphate + nicotinate + ATP + H2O = nicotinate beta-D-ribonucleotide + ADP + phosphate + diphosphate</text>
        <dbReference type="Rhea" id="RHEA:36163"/>
        <dbReference type="ChEBI" id="CHEBI:15377"/>
        <dbReference type="ChEBI" id="CHEBI:30616"/>
        <dbReference type="ChEBI" id="CHEBI:32544"/>
        <dbReference type="ChEBI" id="CHEBI:33019"/>
        <dbReference type="ChEBI" id="CHEBI:43474"/>
        <dbReference type="ChEBI" id="CHEBI:57502"/>
        <dbReference type="ChEBI" id="CHEBI:58017"/>
        <dbReference type="ChEBI" id="CHEBI:456216"/>
        <dbReference type="EC" id="6.3.4.21"/>
    </reaction>
</comment>
<evidence type="ECO:0000313" key="12">
    <source>
        <dbReference type="Proteomes" id="UP000005695"/>
    </source>
</evidence>
<dbReference type="Pfam" id="PF04095">
    <property type="entry name" value="NAPRTase"/>
    <property type="match status" value="1"/>
</dbReference>
<keyword evidence="4 7" id="KW-0597">Phosphoprotein</keyword>
<dbReference type="InterPro" id="IPR036068">
    <property type="entry name" value="Nicotinate_pribotase-like_C"/>
</dbReference>
<dbReference type="RefSeq" id="WP_005999410.1">
    <property type="nucleotide sequence ID" value="NZ_AAEW02000006.1"/>
</dbReference>
<keyword evidence="5 7" id="KW-0436">Ligase</keyword>
<dbReference type="GO" id="GO:0016757">
    <property type="term" value="F:glycosyltransferase activity"/>
    <property type="evidence" value="ECO:0007669"/>
    <property type="project" value="UniProtKB-KW"/>
</dbReference>
<evidence type="ECO:0000256" key="6">
    <source>
        <dbReference type="ARBA" id="ARBA00022642"/>
    </source>
</evidence>
<dbReference type="PIRSF" id="PIRSF000484">
    <property type="entry name" value="NAPRT"/>
    <property type="match status" value="1"/>
</dbReference>
<dbReference type="OrthoDB" id="9771406at2"/>
<dbReference type="NCBIfam" id="NF003704">
    <property type="entry name" value="PRK05321.1"/>
    <property type="match status" value="1"/>
</dbReference>
<evidence type="ECO:0000256" key="4">
    <source>
        <dbReference type="ARBA" id="ARBA00022553"/>
    </source>
</evidence>
<comment type="PTM">
    <text evidence="7 8">Transiently phosphorylated on a His residue during the reaction cycle. Phosphorylation strongly increases the affinity for substrates and increases the rate of nicotinate D-ribonucleotide production. Dephosphorylation regenerates the low-affinity form of the enzyme, leading to product release.</text>
</comment>
<reference evidence="11" key="1">
    <citation type="submission" date="2006-05" db="EMBL/GenBank/DDBJ databases">
        <title>Annotation of the draft genome assembly of Desulfuromonas acetoxidans DSM 684.</title>
        <authorList>
            <consortium name="US DOE Joint Genome Institute (JGI-ORNL)"/>
            <person name="Larimer F."/>
            <person name="Land M."/>
            <person name="Hauser L."/>
        </authorList>
    </citation>
    <scope>NUCLEOTIDE SEQUENCE [LARGE SCALE GENOMIC DNA]</scope>
    <source>
        <strain evidence="11">DSM 684</strain>
    </source>
</reference>
<dbReference type="EC" id="6.3.4.21" evidence="3 7"/>
<dbReference type="UniPathway" id="UPA00253">
    <property type="reaction ID" value="UER00457"/>
</dbReference>
<dbReference type="SUPFAM" id="SSF54675">
    <property type="entry name" value="Nicotinate/Quinolinate PRTase N-terminal domain-like"/>
    <property type="match status" value="1"/>
</dbReference>
<reference evidence="11" key="2">
    <citation type="submission" date="2006-05" db="EMBL/GenBank/DDBJ databases">
        <title>Sequencing of the draft genome and assembly of Desulfuromonas acetoxidans DSM 684.</title>
        <authorList>
            <consortium name="US DOE Joint Genome Institute (JGI-PGF)"/>
            <person name="Copeland A."/>
            <person name="Lucas S."/>
            <person name="Lapidus A."/>
            <person name="Barry K."/>
            <person name="Detter J.C."/>
            <person name="Glavina del Rio T."/>
            <person name="Hammon N."/>
            <person name="Israni S."/>
            <person name="Dalin E."/>
            <person name="Tice H."/>
            <person name="Bruce D."/>
            <person name="Pitluck S."/>
            <person name="Richardson P."/>
        </authorList>
    </citation>
    <scope>NUCLEOTIDE SEQUENCE [LARGE SCALE GENOMIC DNA]</scope>
    <source>
        <strain evidence="11">DSM 684</strain>
    </source>
</reference>
<comment type="similarity">
    <text evidence="2 7 8">Belongs to the NAPRTase family.</text>
</comment>
<keyword evidence="12" id="KW-1185">Reference proteome</keyword>
<accession>Q1K107</accession>
<gene>
    <name evidence="7" type="primary">pncB</name>
    <name evidence="11" type="ORF">Dace_1665</name>
</gene>
<evidence type="ECO:0000256" key="5">
    <source>
        <dbReference type="ARBA" id="ARBA00022598"/>
    </source>
</evidence>
<keyword evidence="11" id="KW-0808">Transferase</keyword>
<evidence type="ECO:0000256" key="1">
    <source>
        <dbReference type="ARBA" id="ARBA00004952"/>
    </source>
</evidence>
<feature type="domain" description="Nicotinate/nicotinamide phosphoribosyltransferase" evidence="9">
    <location>
        <begin position="172"/>
        <end position="398"/>
    </location>
</feature>
<dbReference type="AlphaFoldDB" id="Q1K107"/>
<evidence type="ECO:0000259" key="9">
    <source>
        <dbReference type="Pfam" id="PF04095"/>
    </source>
</evidence>
<sequence>MSPRITDQPLIHSLLDTDLYKISMLQAFFHAPEFRTVSVEWKFACRNDHGFDLTTLREDVQWQLQQVCSLQFTDEELDYLDQFPFFTHDFIEFLRIFHLDMRFVSLAVVEGQLDIRFRGPLLHVTLFEICTLAIISELHTLAHYGGVDLDVARRRLEEKIDQLKAPGPMPGFHFADFGTRRRASRAWQEEVVCRLHEALPDYFTGTSNLDLARRYNLMPIGTMAHEWFQAWQAVTRLADAQKAALESWVREYRGRLGIALTDCYNMDAFMRDFSDPYFGKLYDGLRHDSGPPIEWGEKAIAMYQAMGIDPLSKTLVFSDSLTFERMLEIYQYFNGRVQVSFGIGTMLTNDIGQPALNMVIKMVAANGKPVAKISDEPGKSMCEDAGYLRYLASVYDIELNL</sequence>
<comment type="function">
    <text evidence="7 8">Catalyzes the synthesis of beta-nicotinate D-ribonucleotide from nicotinate and 5-phospho-D-ribose 1-phosphate at the expense of ATP.</text>
</comment>
<dbReference type="GO" id="GO:0004516">
    <property type="term" value="F:nicotinate phosphoribosyltransferase activity"/>
    <property type="evidence" value="ECO:0007669"/>
    <property type="project" value="UniProtKB-UniRule"/>
</dbReference>
<evidence type="ECO:0000256" key="3">
    <source>
        <dbReference type="ARBA" id="ARBA00013236"/>
    </source>
</evidence>
<comment type="caution">
    <text evidence="11">The sequence shown here is derived from an EMBL/GenBank/DDBJ whole genome shotgun (WGS) entry which is preliminary data.</text>
</comment>
<dbReference type="SUPFAM" id="SSF51690">
    <property type="entry name" value="Nicotinate/Quinolinate PRTase C-terminal domain-like"/>
    <property type="match status" value="1"/>
</dbReference>
<dbReference type="InterPro" id="IPR041525">
    <property type="entry name" value="N/Namide_PRibTrfase"/>
</dbReference>
<keyword evidence="11" id="KW-0328">Glycosyltransferase</keyword>
<dbReference type="Pfam" id="PF17767">
    <property type="entry name" value="NAPRTase_N"/>
    <property type="match status" value="1"/>
</dbReference>
<keyword evidence="6 7" id="KW-0662">Pyridine nucleotide biosynthesis</keyword>
<dbReference type="PANTHER" id="PTHR11098:SF1">
    <property type="entry name" value="NICOTINATE PHOSPHORIBOSYLTRANSFERASE"/>
    <property type="match status" value="1"/>
</dbReference>
<dbReference type="Gene3D" id="3.20.140.10">
    <property type="entry name" value="nicotinate phosphoribosyltransferase"/>
    <property type="match status" value="1"/>
</dbReference>
<dbReference type="NCBIfam" id="TIGR01514">
    <property type="entry name" value="NAPRTase"/>
    <property type="match status" value="1"/>
</dbReference>
<dbReference type="HAMAP" id="MF_00570">
    <property type="entry name" value="NAPRTase"/>
    <property type="match status" value="1"/>
</dbReference>
<dbReference type="GO" id="GO:0034355">
    <property type="term" value="P:NAD+ biosynthetic process via the salvage pathway"/>
    <property type="evidence" value="ECO:0007669"/>
    <property type="project" value="TreeGrafter"/>
</dbReference>
<proteinExistence type="inferred from homology"/>
<dbReference type="InterPro" id="IPR006406">
    <property type="entry name" value="Nic_PRibTrfase"/>
</dbReference>
<dbReference type="Proteomes" id="UP000005695">
    <property type="component" value="Unassembled WGS sequence"/>
</dbReference>
<feature type="domain" description="Nicotinate phosphoribosyltransferase N-terminal" evidence="10">
    <location>
        <begin position="15"/>
        <end position="136"/>
    </location>
</feature>
<dbReference type="InterPro" id="IPR007229">
    <property type="entry name" value="Nic_PRibTrfase-Fam"/>
</dbReference>
<dbReference type="PANTHER" id="PTHR11098">
    <property type="entry name" value="NICOTINATE PHOSPHORIBOSYLTRANSFERASE"/>
    <property type="match status" value="1"/>
</dbReference>
<evidence type="ECO:0000313" key="11">
    <source>
        <dbReference type="EMBL" id="EAT16201.1"/>
    </source>
</evidence>
<evidence type="ECO:0000256" key="2">
    <source>
        <dbReference type="ARBA" id="ARBA00010897"/>
    </source>
</evidence>
<comment type="pathway">
    <text evidence="1 7 8">Cofactor biosynthesis; NAD(+) biosynthesis; nicotinate D-ribonucleotide from nicotinate: step 1/1.</text>
</comment>
<feature type="modified residue" description="Phosphohistidine; by autocatalysis" evidence="7">
    <location>
        <position position="225"/>
    </location>
</feature>
<organism evidence="11 12">
    <name type="scientific">Desulfuromonas acetoxidans (strain DSM 684 / 11070)</name>
    <dbReference type="NCBI Taxonomy" id="281689"/>
    <lineage>
        <taxon>Bacteria</taxon>
        <taxon>Pseudomonadati</taxon>
        <taxon>Thermodesulfobacteriota</taxon>
        <taxon>Desulfuromonadia</taxon>
        <taxon>Desulfuromonadales</taxon>
        <taxon>Desulfuromonadaceae</taxon>
        <taxon>Desulfuromonas</taxon>
    </lineage>
</organism>
<name>Q1K107_DESA6</name>
<dbReference type="EMBL" id="AAEW02000006">
    <property type="protein sequence ID" value="EAT16201.1"/>
    <property type="molecule type" value="Genomic_DNA"/>
</dbReference>